<reference evidence="3 5" key="2">
    <citation type="journal article" date="2014" name="BMC Genomics">
        <title>An improved genome release (version Mt4.0) for the model legume Medicago truncatula.</title>
        <authorList>
            <person name="Tang H."/>
            <person name="Krishnakumar V."/>
            <person name="Bidwell S."/>
            <person name="Rosen B."/>
            <person name="Chan A."/>
            <person name="Zhou S."/>
            <person name="Gentzbittel L."/>
            <person name="Childs K.L."/>
            <person name="Yandell M."/>
            <person name="Gundlach H."/>
            <person name="Mayer K.F."/>
            <person name="Schwartz D.C."/>
            <person name="Town C.D."/>
        </authorList>
    </citation>
    <scope>GENOME REANNOTATION</scope>
    <source>
        <strain evidence="4 5">cv. Jemalong A17</strain>
    </source>
</reference>
<name>G7K3U3_MEDTR</name>
<dbReference type="Gene3D" id="3.30.200.20">
    <property type="entry name" value="Phosphorylase Kinase, domain 1"/>
    <property type="match status" value="1"/>
</dbReference>
<keyword evidence="3" id="KW-0418">Kinase</keyword>
<keyword evidence="3" id="KW-0808">Transferase</keyword>
<sequence length="117" mass="13402">MSFGILYLERNMPIDILMIINLVINETTLQFVSKYEHSSRSDGDTESSGTHLEGDRRSGSSVEVVVKRFLDQDISGEALEEFISEVRIMKRLRHPNVVLFMGAVIRPPNLVTRLYYL</sequence>
<dbReference type="EMBL" id="CM001221">
    <property type="protein sequence ID" value="AES94563.2"/>
    <property type="molecule type" value="Genomic_DNA"/>
</dbReference>
<dbReference type="SUPFAM" id="SSF56112">
    <property type="entry name" value="Protein kinase-like (PK-like)"/>
    <property type="match status" value="1"/>
</dbReference>
<reference evidence="3 5" key="1">
    <citation type="journal article" date="2011" name="Nature">
        <title>The Medicago genome provides insight into the evolution of rhizobial symbioses.</title>
        <authorList>
            <person name="Young N.D."/>
            <person name="Debelle F."/>
            <person name="Oldroyd G.E."/>
            <person name="Geurts R."/>
            <person name="Cannon S.B."/>
            <person name="Udvardi M.K."/>
            <person name="Benedito V.A."/>
            <person name="Mayer K.F."/>
            <person name="Gouzy J."/>
            <person name="Schoof H."/>
            <person name="Van de Peer Y."/>
            <person name="Proost S."/>
            <person name="Cook D.R."/>
            <person name="Meyers B.C."/>
            <person name="Spannagl M."/>
            <person name="Cheung F."/>
            <person name="De Mita S."/>
            <person name="Krishnakumar V."/>
            <person name="Gundlach H."/>
            <person name="Zhou S."/>
            <person name="Mudge J."/>
            <person name="Bharti A.K."/>
            <person name="Murray J.D."/>
            <person name="Naoumkina M.A."/>
            <person name="Rosen B."/>
            <person name="Silverstein K.A."/>
            <person name="Tang H."/>
            <person name="Rombauts S."/>
            <person name="Zhao P.X."/>
            <person name="Zhou P."/>
            <person name="Barbe V."/>
            <person name="Bardou P."/>
            <person name="Bechner M."/>
            <person name="Bellec A."/>
            <person name="Berger A."/>
            <person name="Berges H."/>
            <person name="Bidwell S."/>
            <person name="Bisseling T."/>
            <person name="Choisne N."/>
            <person name="Couloux A."/>
            <person name="Denny R."/>
            <person name="Deshpande S."/>
            <person name="Dai X."/>
            <person name="Doyle J.J."/>
            <person name="Dudez A.M."/>
            <person name="Farmer A.D."/>
            <person name="Fouteau S."/>
            <person name="Franken C."/>
            <person name="Gibelin C."/>
            <person name="Gish J."/>
            <person name="Goldstein S."/>
            <person name="Gonzalez A.J."/>
            <person name="Green P.J."/>
            <person name="Hallab A."/>
            <person name="Hartog M."/>
            <person name="Hua A."/>
            <person name="Humphray S.J."/>
            <person name="Jeong D.H."/>
            <person name="Jing Y."/>
            <person name="Jocker A."/>
            <person name="Kenton S.M."/>
            <person name="Kim D.J."/>
            <person name="Klee K."/>
            <person name="Lai H."/>
            <person name="Lang C."/>
            <person name="Lin S."/>
            <person name="Macmil S.L."/>
            <person name="Magdelenat G."/>
            <person name="Matthews L."/>
            <person name="McCorrison J."/>
            <person name="Monaghan E.L."/>
            <person name="Mun J.H."/>
            <person name="Najar F.Z."/>
            <person name="Nicholson C."/>
            <person name="Noirot C."/>
            <person name="O'Bleness M."/>
            <person name="Paule C.R."/>
            <person name="Poulain J."/>
            <person name="Prion F."/>
            <person name="Qin B."/>
            <person name="Qu C."/>
            <person name="Retzel E.F."/>
            <person name="Riddle C."/>
            <person name="Sallet E."/>
            <person name="Samain S."/>
            <person name="Samson N."/>
            <person name="Sanders I."/>
            <person name="Saurat O."/>
            <person name="Scarpelli C."/>
            <person name="Schiex T."/>
            <person name="Segurens B."/>
            <person name="Severin A.J."/>
            <person name="Sherrier D.J."/>
            <person name="Shi R."/>
            <person name="Sims S."/>
            <person name="Singer S.R."/>
            <person name="Sinharoy S."/>
            <person name="Sterck L."/>
            <person name="Viollet A."/>
            <person name="Wang B.B."/>
            <person name="Wang K."/>
            <person name="Wang M."/>
            <person name="Wang X."/>
            <person name="Warfsmann J."/>
            <person name="Weissenbach J."/>
            <person name="White D.D."/>
            <person name="White J.D."/>
            <person name="Wiley G.B."/>
            <person name="Wincker P."/>
            <person name="Xing Y."/>
            <person name="Yang L."/>
            <person name="Yao Z."/>
            <person name="Ying F."/>
            <person name="Zhai J."/>
            <person name="Zhou L."/>
            <person name="Zuber A."/>
            <person name="Denarie J."/>
            <person name="Dixon R.A."/>
            <person name="May G.D."/>
            <person name="Schwartz D.C."/>
            <person name="Rogers J."/>
            <person name="Quetier F."/>
            <person name="Town C.D."/>
            <person name="Roe B.A."/>
        </authorList>
    </citation>
    <scope>NUCLEOTIDE SEQUENCE [LARGE SCALE GENOMIC DNA]</scope>
    <source>
        <strain evidence="3">A17</strain>
        <strain evidence="4 5">cv. Jemalong A17</strain>
    </source>
</reference>
<dbReference type="GO" id="GO:0004672">
    <property type="term" value="F:protein kinase activity"/>
    <property type="evidence" value="ECO:0007669"/>
    <property type="project" value="InterPro"/>
</dbReference>
<keyword evidence="5" id="KW-1185">Reference proteome</keyword>
<dbReference type="InterPro" id="IPR000719">
    <property type="entry name" value="Prot_kinase_dom"/>
</dbReference>
<accession>A0A0C3XC28</accession>
<proteinExistence type="predicted"/>
<reference evidence="4" key="3">
    <citation type="submission" date="2015-04" db="UniProtKB">
        <authorList>
            <consortium name="EnsemblPlants"/>
        </authorList>
    </citation>
    <scope>IDENTIFICATION</scope>
    <source>
        <strain evidence="4">cv. Jemalong A17</strain>
    </source>
</reference>
<dbReference type="InterPro" id="IPR001245">
    <property type="entry name" value="Ser-Thr/Tyr_kinase_cat_dom"/>
</dbReference>
<organism evidence="3 5">
    <name type="scientific">Medicago truncatula</name>
    <name type="common">Barrel medic</name>
    <name type="synonym">Medicago tribuloides</name>
    <dbReference type="NCBI Taxonomy" id="3880"/>
    <lineage>
        <taxon>Eukaryota</taxon>
        <taxon>Viridiplantae</taxon>
        <taxon>Streptophyta</taxon>
        <taxon>Embryophyta</taxon>
        <taxon>Tracheophyta</taxon>
        <taxon>Spermatophyta</taxon>
        <taxon>Magnoliopsida</taxon>
        <taxon>eudicotyledons</taxon>
        <taxon>Gunneridae</taxon>
        <taxon>Pentapetalae</taxon>
        <taxon>rosids</taxon>
        <taxon>fabids</taxon>
        <taxon>Fabales</taxon>
        <taxon>Fabaceae</taxon>
        <taxon>Papilionoideae</taxon>
        <taxon>50 kb inversion clade</taxon>
        <taxon>NPAAA clade</taxon>
        <taxon>Hologalegina</taxon>
        <taxon>IRL clade</taxon>
        <taxon>Trifolieae</taxon>
        <taxon>Medicago</taxon>
    </lineage>
</organism>
<feature type="region of interest" description="Disordered" evidence="1">
    <location>
        <begin position="36"/>
        <end position="61"/>
    </location>
</feature>
<evidence type="ECO:0000256" key="1">
    <source>
        <dbReference type="SAM" id="MobiDB-lite"/>
    </source>
</evidence>
<dbReference type="GO" id="GO:0005524">
    <property type="term" value="F:ATP binding"/>
    <property type="evidence" value="ECO:0007669"/>
    <property type="project" value="InterPro"/>
</dbReference>
<feature type="domain" description="Protein kinase" evidence="2">
    <location>
        <begin position="1"/>
        <end position="117"/>
    </location>
</feature>
<gene>
    <name evidence="3" type="ordered locus">MTR_5g015770</name>
</gene>
<evidence type="ECO:0000313" key="3">
    <source>
        <dbReference type="EMBL" id="AES94563.2"/>
    </source>
</evidence>
<evidence type="ECO:0000313" key="5">
    <source>
        <dbReference type="Proteomes" id="UP000002051"/>
    </source>
</evidence>
<dbReference type="Pfam" id="PF07714">
    <property type="entry name" value="PK_Tyr_Ser-Thr"/>
    <property type="match status" value="1"/>
</dbReference>
<protein>
    <submittedName>
        <fullName evidence="3">Tyrosine kinase family protein</fullName>
    </submittedName>
</protein>
<evidence type="ECO:0000313" key="4">
    <source>
        <dbReference type="EnsemblPlants" id="AES94563"/>
    </source>
</evidence>
<dbReference type="AlphaFoldDB" id="G7K3U3"/>
<evidence type="ECO:0000259" key="2">
    <source>
        <dbReference type="PROSITE" id="PS50011"/>
    </source>
</evidence>
<dbReference type="PROSITE" id="PS50011">
    <property type="entry name" value="PROTEIN_KINASE_DOM"/>
    <property type="match status" value="1"/>
</dbReference>
<dbReference type="Proteomes" id="UP000002051">
    <property type="component" value="Chromosome 5"/>
</dbReference>
<dbReference type="EnsemblPlants" id="AES94563">
    <property type="protein sequence ID" value="AES94563"/>
    <property type="gene ID" value="MTR_5g015770"/>
</dbReference>
<dbReference type="InterPro" id="IPR011009">
    <property type="entry name" value="Kinase-like_dom_sf"/>
</dbReference>
<accession>G7K3U3</accession>
<dbReference type="HOGENOM" id="CLU_2088429_0_0_1"/>